<dbReference type="InterPro" id="IPR018910">
    <property type="entry name" value="LpqB_C"/>
</dbReference>
<dbReference type="InterPro" id="IPR019606">
    <property type="entry name" value="GerMN"/>
</dbReference>
<evidence type="ECO:0000313" key="2">
    <source>
        <dbReference type="EMBL" id="CAB4870609.1"/>
    </source>
</evidence>
<feature type="domain" description="GerMN" evidence="1">
    <location>
        <begin position="200"/>
        <end position="290"/>
    </location>
</feature>
<protein>
    <submittedName>
        <fullName evidence="2">Unannotated protein</fullName>
    </submittedName>
</protein>
<organism evidence="2">
    <name type="scientific">freshwater metagenome</name>
    <dbReference type="NCBI Taxonomy" id="449393"/>
    <lineage>
        <taxon>unclassified sequences</taxon>
        <taxon>metagenomes</taxon>
        <taxon>ecological metagenomes</taxon>
    </lineage>
</organism>
<dbReference type="SUPFAM" id="SSF82171">
    <property type="entry name" value="DPP6 N-terminal domain-like"/>
    <property type="match status" value="1"/>
</dbReference>
<sequence length="564" mass="58206">MNRTIVLAAAVSFALAGCASIPTSGPVSVNPDAQITSQADAVVPVVRPPEVGASPTAIVGGFLQANVSATDDYAVARAFLAPEVSETWRPDAGVIVYDDSNGLNLKASRTRVMLTAPEQGRLTSEGVFSATSRTSVLSTDFTVRKVDGQWRINGVRNGLLLSVADVERVYVPVDRYFLNPSRTSLVPDRVLVPSDRRGLLTSLVRGVLAGPTRWLAPAVVTAIPSGTRLGIDAVPLDGQTATVDLTPNVLAANDVTRRLLAAQLVWSLTSVSTVKAVKITVSGQPLTLSGLSDVLKRDDFAGVNPQVISSSTAAYVIVGKRIEKITSTGLEPVPGIFGEGSLALSSFAVNLDQSVAAATVSIAGAESTVFTAALEAGSSTQPRTGFASVKSLSYGRGGELWICDAGKVSITSSTGKTRSVTVQGLTAVTDLRITRDGARAAVVGRDVAGTVNVFLLRVVRSGSKVSLQEPRLIQSDATAVKDVAWTDANSLVVLGKGASGVNQVFQVQVGTSNVRSAGGVSAMTVVASAPNGAVYVQGAGGVWVNSGLGWRLTVRGGSDPVFPG</sequence>
<dbReference type="AlphaFoldDB" id="A0A6J7DQQ0"/>
<gene>
    <name evidence="2" type="ORF">UFOPK3401_00783</name>
</gene>
<reference evidence="2" key="1">
    <citation type="submission" date="2020-05" db="EMBL/GenBank/DDBJ databases">
        <authorList>
            <person name="Chiriac C."/>
            <person name="Salcher M."/>
            <person name="Ghai R."/>
            <person name="Kavagutti S V."/>
        </authorList>
    </citation>
    <scope>NUCLEOTIDE SEQUENCE</scope>
</reference>
<accession>A0A6J7DQQ0</accession>
<dbReference type="Pfam" id="PF10647">
    <property type="entry name" value="Gmad1"/>
    <property type="match status" value="1"/>
</dbReference>
<dbReference type="SMART" id="SM00909">
    <property type="entry name" value="Germane"/>
    <property type="match status" value="1"/>
</dbReference>
<dbReference type="EMBL" id="CAFBLM010000030">
    <property type="protein sequence ID" value="CAB4870609.1"/>
    <property type="molecule type" value="Genomic_DNA"/>
</dbReference>
<name>A0A6J7DQQ0_9ZZZZ</name>
<dbReference type="Pfam" id="PF25976">
    <property type="entry name" value="LpqB_N"/>
    <property type="match status" value="1"/>
</dbReference>
<evidence type="ECO:0000259" key="1">
    <source>
        <dbReference type="SMART" id="SM00909"/>
    </source>
</evidence>
<proteinExistence type="predicted"/>
<dbReference type="PROSITE" id="PS51257">
    <property type="entry name" value="PROKAR_LIPOPROTEIN"/>
    <property type="match status" value="1"/>
</dbReference>
<dbReference type="Pfam" id="PF10646">
    <property type="entry name" value="Germane"/>
    <property type="match status" value="1"/>
</dbReference>
<dbReference type="InterPro" id="IPR059026">
    <property type="entry name" value="LpqB_N"/>
</dbReference>